<proteinExistence type="inferred from homology"/>
<dbReference type="OrthoDB" id="9812105at2"/>
<evidence type="ECO:0000259" key="3">
    <source>
        <dbReference type="Pfam" id="PF00881"/>
    </source>
</evidence>
<dbReference type="AlphaFoldDB" id="A0A410QH36"/>
<evidence type="ECO:0000256" key="1">
    <source>
        <dbReference type="ARBA" id="ARBA00007118"/>
    </source>
</evidence>
<keyword evidence="5" id="KW-1185">Reference proteome</keyword>
<dbReference type="InterPro" id="IPR029479">
    <property type="entry name" value="Nitroreductase"/>
</dbReference>
<sequence>MNVKEAITNRMSIRSFTKGEVSNEMILEILRAGNCAPTAGNIQPWEFIIVREHLTKKEIVNTTFLGKDEQKGIPQKWMLLAPIFIVICADVDRSYNKYGEKSLKTLIYLDCSACIENMLITIVDLNLGSCYVSGFREKELSQILKLPANVIPIGILPVGYPNGMSIKRPKIDVESKIHYEWYNKK</sequence>
<evidence type="ECO:0000313" key="4">
    <source>
        <dbReference type="EMBL" id="QAT63266.1"/>
    </source>
</evidence>
<protein>
    <submittedName>
        <fullName evidence="4">Nitroreductase family protein</fullName>
    </submittedName>
</protein>
<dbReference type="InterPro" id="IPR000415">
    <property type="entry name" value="Nitroreductase-like"/>
</dbReference>
<evidence type="ECO:0000313" key="5">
    <source>
        <dbReference type="Proteomes" id="UP000287969"/>
    </source>
</evidence>
<name>A0A410QH36_9FIRM</name>
<dbReference type="PANTHER" id="PTHR43673:SF10">
    <property type="entry name" value="NADH DEHYDROGENASE_NAD(P)H NITROREDUCTASE XCC3605-RELATED"/>
    <property type="match status" value="1"/>
</dbReference>
<feature type="domain" description="Nitroreductase" evidence="3">
    <location>
        <begin position="7"/>
        <end position="160"/>
    </location>
</feature>
<organism evidence="4 5">
    <name type="scientific">Acidilutibacter cellobiosedens</name>
    <dbReference type="NCBI Taxonomy" id="2507161"/>
    <lineage>
        <taxon>Bacteria</taxon>
        <taxon>Bacillati</taxon>
        <taxon>Bacillota</taxon>
        <taxon>Tissierellia</taxon>
        <taxon>Tissierellales</taxon>
        <taxon>Acidilutibacteraceae</taxon>
        <taxon>Acidilutibacter</taxon>
    </lineage>
</organism>
<dbReference type="EMBL" id="CP035282">
    <property type="protein sequence ID" value="QAT63266.1"/>
    <property type="molecule type" value="Genomic_DNA"/>
</dbReference>
<dbReference type="Pfam" id="PF00881">
    <property type="entry name" value="Nitroreductase"/>
    <property type="match status" value="1"/>
</dbReference>
<evidence type="ECO:0000256" key="2">
    <source>
        <dbReference type="ARBA" id="ARBA00023002"/>
    </source>
</evidence>
<keyword evidence="2" id="KW-0560">Oxidoreductase</keyword>
<dbReference type="GO" id="GO:0016491">
    <property type="term" value="F:oxidoreductase activity"/>
    <property type="evidence" value="ECO:0007669"/>
    <property type="project" value="UniProtKB-KW"/>
</dbReference>
<dbReference type="SUPFAM" id="SSF55469">
    <property type="entry name" value="FMN-dependent nitroreductase-like"/>
    <property type="match status" value="1"/>
</dbReference>
<dbReference type="PANTHER" id="PTHR43673">
    <property type="entry name" value="NAD(P)H NITROREDUCTASE YDGI-RELATED"/>
    <property type="match status" value="1"/>
</dbReference>
<comment type="similarity">
    <text evidence="1">Belongs to the nitroreductase family.</text>
</comment>
<dbReference type="RefSeq" id="WP_071141220.1">
    <property type="nucleotide sequence ID" value="NZ_CP035282.1"/>
</dbReference>
<reference evidence="5" key="1">
    <citation type="submission" date="2019-01" db="EMBL/GenBank/DDBJ databases">
        <title>Draft genomes of a novel of Sporanaerobacter strains.</title>
        <authorList>
            <person name="Ma S."/>
        </authorList>
    </citation>
    <scope>NUCLEOTIDE SEQUENCE [LARGE SCALE GENOMIC DNA]</scope>
    <source>
        <strain evidence="5">NJN-17</strain>
    </source>
</reference>
<gene>
    <name evidence="4" type="ORF">EQM13_17710</name>
</gene>
<accession>A0A410QH36</accession>
<dbReference type="Proteomes" id="UP000287969">
    <property type="component" value="Chromosome"/>
</dbReference>
<dbReference type="CDD" id="cd02062">
    <property type="entry name" value="Nitro_FMN_reductase"/>
    <property type="match status" value="1"/>
</dbReference>
<dbReference type="KEGG" id="spoa:EQM13_17710"/>
<dbReference type="Gene3D" id="3.40.109.10">
    <property type="entry name" value="NADH Oxidase"/>
    <property type="match status" value="1"/>
</dbReference>